<evidence type="ECO:0000313" key="2">
    <source>
        <dbReference type="EMBL" id="CXI58810.1"/>
    </source>
</evidence>
<sequence>MDKNLCKKFQDIREWFPDKLVDGSYQFKDDGHFKEYCTSGCDSPLEKISAGCLYFFNAFFGSYELISKYASNYINIVDYIMIWLSYMLSLQENEHKNSQKHFYDTYINGGNQYKKSINNVDGCINYKDLILKKHNLTNKDMDNNIISKLYDAFNILCEMYTGFDTNESYCTNCSEKANKFVEKYNELNKDHSITENSSCSQILSTLSTDYNNFKKKYSNIPSLTGITTNISTQMSEVTSSSPIGNKLFTVLSIFCAIAFFLGISYKYSLFGFRKKCKKIKKINIRLEE</sequence>
<dbReference type="NCBIfam" id="TIGR01590">
    <property type="entry name" value="yir-bir-cir_Pla"/>
    <property type="match status" value="1"/>
</dbReference>
<dbReference type="OrthoDB" id="373126at2759"/>
<dbReference type="Proteomes" id="UP000219974">
    <property type="component" value="Unassembled WGS sequence"/>
</dbReference>
<dbReference type="Proteomes" id="UP000069549">
    <property type="component" value="Chromosome 11"/>
</dbReference>
<feature type="transmembrane region" description="Helical" evidence="1">
    <location>
        <begin position="247"/>
        <end position="272"/>
    </location>
</feature>
<dbReference type="VEuPathDB" id="PlasmoDB:PBANKA_1100461"/>
<name>A0A0Y9XIC5_PLABE</name>
<keyword evidence="1" id="KW-1133">Transmembrane helix</keyword>
<dbReference type="EMBL" id="FMIH01000084">
    <property type="protein sequence ID" value="SCL82146.1"/>
    <property type="molecule type" value="Genomic_DNA"/>
</dbReference>
<evidence type="ECO:0000313" key="7">
    <source>
        <dbReference type="Proteomes" id="UP000219860"/>
    </source>
</evidence>
<dbReference type="Proteomes" id="UP000516480">
    <property type="component" value="Unassembled WGS sequence"/>
</dbReference>
<dbReference type="EMBL" id="FMII01000123">
    <property type="protein sequence ID" value="SCL83387.1"/>
    <property type="molecule type" value="Genomic_DNA"/>
</dbReference>
<dbReference type="EMBL" id="FMIE01000246">
    <property type="protein sequence ID" value="SCL87115.1"/>
    <property type="molecule type" value="Genomic_DNA"/>
</dbReference>
<dbReference type="AlphaFoldDB" id="A0A0Y9XIC5"/>
<dbReference type="Pfam" id="PF06022">
    <property type="entry name" value="Cir_Bir_Yir"/>
    <property type="match status" value="1"/>
</dbReference>
<protein>
    <submittedName>
        <fullName evidence="2">BIR protein</fullName>
    </submittedName>
</protein>
<dbReference type="InterPro" id="IPR006477">
    <property type="entry name" value="Yir_bir_cir"/>
</dbReference>
<evidence type="ECO:0000313" key="6">
    <source>
        <dbReference type="Proteomes" id="UP000069549"/>
    </source>
</evidence>
<evidence type="ECO:0000313" key="4">
    <source>
        <dbReference type="EMBL" id="SCL83387.1"/>
    </source>
</evidence>
<proteinExistence type="predicted"/>
<evidence type="ECO:0000313" key="5">
    <source>
        <dbReference type="EMBL" id="SCL87115.1"/>
    </source>
</evidence>
<evidence type="ECO:0000313" key="3">
    <source>
        <dbReference type="EMBL" id="SCL82146.1"/>
    </source>
</evidence>
<keyword evidence="1" id="KW-0812">Transmembrane</keyword>
<reference evidence="2 6" key="1">
    <citation type="submission" date="2016-02" db="EMBL/GenBank/DDBJ databases">
        <authorList>
            <consortium name="Pathogen Informatics"/>
        </authorList>
    </citation>
    <scope>NUCLEOTIDE SEQUENCE [LARGE SCALE GENOMIC DNA]</scope>
    <source>
        <strain evidence="2 6">K173</strain>
        <strain evidence="5">NK65 ny</strain>
        <strain evidence="4 7">SP11 Antwerpcl1</strain>
        <strain evidence="3 8">SP11 RLL</strain>
    </source>
</reference>
<accession>A0A0Y9XIC5</accession>
<evidence type="ECO:0000313" key="8">
    <source>
        <dbReference type="Proteomes" id="UP000219974"/>
    </source>
</evidence>
<keyword evidence="1" id="KW-0472">Membrane</keyword>
<dbReference type="Proteomes" id="UP000219860">
    <property type="component" value="Unassembled WGS sequence"/>
</dbReference>
<dbReference type="EMBL" id="LT160031">
    <property type="protein sequence ID" value="CXI58810.1"/>
    <property type="molecule type" value="Genomic_DNA"/>
</dbReference>
<evidence type="ECO:0000256" key="1">
    <source>
        <dbReference type="SAM" id="Phobius"/>
    </source>
</evidence>
<gene>
    <name evidence="2" type="ORF">PBK173_000266000</name>
    <name evidence="5" type="ORF">PBNK65NY_000514100</name>
    <name evidence="4" type="ORF">PBSP11A_000499600</name>
    <name evidence="3" type="ORF">PBSP11RLL_000496400</name>
</gene>
<organism evidence="2 6">
    <name type="scientific">Plasmodium berghei</name>
    <dbReference type="NCBI Taxonomy" id="5821"/>
    <lineage>
        <taxon>Eukaryota</taxon>
        <taxon>Sar</taxon>
        <taxon>Alveolata</taxon>
        <taxon>Apicomplexa</taxon>
        <taxon>Aconoidasida</taxon>
        <taxon>Haemosporida</taxon>
        <taxon>Plasmodiidae</taxon>
        <taxon>Plasmodium</taxon>
        <taxon>Plasmodium (Vinckeia)</taxon>
    </lineage>
</organism>